<evidence type="ECO:0000313" key="3">
    <source>
        <dbReference type="EMBL" id="EKX74351.1"/>
    </source>
</evidence>
<dbReference type="PANTHER" id="PTHR13097:SF7">
    <property type="entry name" value="GENERAL TRANSCRIPTION FACTOR IIE SUBUNIT 1"/>
    <property type="match status" value="1"/>
</dbReference>
<protein>
    <submittedName>
        <fullName evidence="3">Transcription initiation factor iie, alpha subunit, putative</fullName>
    </submittedName>
</protein>
<dbReference type="GO" id="GO:0006367">
    <property type="term" value="P:transcription initiation at RNA polymerase II promoter"/>
    <property type="evidence" value="ECO:0007669"/>
    <property type="project" value="InterPro"/>
</dbReference>
<dbReference type="InterPro" id="IPR002853">
    <property type="entry name" value="TFIIE_asu"/>
</dbReference>
<dbReference type="Proteomes" id="UP000031512">
    <property type="component" value="Unassembled WGS sequence"/>
</dbReference>
<dbReference type="Gene3D" id="1.10.10.10">
    <property type="entry name" value="Winged helix-like DNA-binding domain superfamily/Winged helix DNA-binding domain"/>
    <property type="match status" value="1"/>
</dbReference>
<reference evidence="3 4" key="1">
    <citation type="journal article" date="2012" name="BMC Genomics">
        <title>Comparative genomic analysis and phylogenetic position of Theileria equi.</title>
        <authorList>
            <person name="Kappmeyer L.S."/>
            <person name="Thiagarajan M."/>
            <person name="Herndon D.R."/>
            <person name="Ramsay J.D."/>
            <person name="Caler E."/>
            <person name="Djikeng A."/>
            <person name="Gillespie J.J."/>
            <person name="Lau A.O."/>
            <person name="Roalson E.H."/>
            <person name="Silva J.C."/>
            <person name="Silva M.G."/>
            <person name="Suarez C.E."/>
            <person name="Ueti M.W."/>
            <person name="Nene V.M."/>
            <person name="Mealey R.H."/>
            <person name="Knowles D.P."/>
            <person name="Brayton K.A."/>
        </authorList>
    </citation>
    <scope>NUCLEOTIDE SEQUENCE [LARGE SCALE GENOMIC DNA]</scope>
    <source>
        <strain evidence="3 4">WA</strain>
    </source>
</reference>
<keyword evidence="3" id="KW-0396">Initiation factor</keyword>
<dbReference type="VEuPathDB" id="PiroplasmaDB:BEWA_043920"/>
<feature type="region of interest" description="Disordered" evidence="1">
    <location>
        <begin position="251"/>
        <end position="296"/>
    </location>
</feature>
<dbReference type="InterPro" id="IPR036388">
    <property type="entry name" value="WH-like_DNA-bd_sf"/>
</dbReference>
<dbReference type="KEGG" id="beq:BEWA_043920"/>
<sequence>MTVPIKGGSAMSALTGEITKKAYDKETFVSLMECCSRLFFRDEEIVIIDLLLATEHAISEKDIEIEIGLPEQSIREHLTRLEHHGILTRFSNAQSTNIYQKTPRLPKKEITKETTTGHQMYWRINNHVVLVIHYKLSKMEETLQQRRKSLYECDRFLCPECNSTYDALEVQKLDMDGFDSHFICYCGTKVELDDKSAKDDMYASQQKRCEDQVKTLKKCLYEAWGMDVPEFPIFTRKSALKQLIGENNSTANAEESSIVGETSSATGAPSSVASDSSATNAKDTSNSVIASDTGNQSSIAYSQGGKKIRFHMRVAPGVQNLVKPSSDPVKPITPSREPVSSGIVQEVVSSEIESIKDEVPNFYISKLDKTLSLIEAQEYQQHMTNAEFEDFLELQDRYLNVI</sequence>
<dbReference type="GO" id="GO:0003743">
    <property type="term" value="F:translation initiation factor activity"/>
    <property type="evidence" value="ECO:0007669"/>
    <property type="project" value="UniProtKB-KW"/>
</dbReference>
<dbReference type="Gene3D" id="3.30.40.10">
    <property type="entry name" value="Zinc/RING finger domain, C3HC4 (zinc finger)"/>
    <property type="match status" value="1"/>
</dbReference>
<name>L1LG67_THEEQ</name>
<evidence type="ECO:0000259" key="2">
    <source>
        <dbReference type="SMART" id="SM00531"/>
    </source>
</evidence>
<dbReference type="InterPro" id="IPR013083">
    <property type="entry name" value="Znf_RING/FYVE/PHD"/>
</dbReference>
<dbReference type="GeneID" id="15807799"/>
<evidence type="ECO:0000313" key="4">
    <source>
        <dbReference type="Proteomes" id="UP000031512"/>
    </source>
</evidence>
<dbReference type="InterPro" id="IPR039997">
    <property type="entry name" value="TFE"/>
</dbReference>
<dbReference type="RefSeq" id="XP_004833803.1">
    <property type="nucleotide sequence ID" value="XM_004833746.1"/>
</dbReference>
<dbReference type="STRING" id="1537102.L1LG67"/>
<dbReference type="GO" id="GO:0005673">
    <property type="term" value="C:transcription factor TFIIE complex"/>
    <property type="evidence" value="ECO:0007669"/>
    <property type="project" value="TreeGrafter"/>
</dbReference>
<comment type="caution">
    <text evidence="3">The sequence shown here is derived from an EMBL/GenBank/DDBJ whole genome shotgun (WGS) entry which is preliminary data.</text>
</comment>
<evidence type="ECO:0000256" key="1">
    <source>
        <dbReference type="SAM" id="MobiDB-lite"/>
    </source>
</evidence>
<dbReference type="OrthoDB" id="361102at2759"/>
<keyword evidence="3" id="KW-0648">Protein biosynthesis</keyword>
<keyword evidence="4" id="KW-1185">Reference proteome</keyword>
<dbReference type="AlphaFoldDB" id="L1LG67"/>
<proteinExistence type="predicted"/>
<organism evidence="3 4">
    <name type="scientific">Theileria equi strain WA</name>
    <dbReference type="NCBI Taxonomy" id="1537102"/>
    <lineage>
        <taxon>Eukaryota</taxon>
        <taxon>Sar</taxon>
        <taxon>Alveolata</taxon>
        <taxon>Apicomplexa</taxon>
        <taxon>Aconoidasida</taxon>
        <taxon>Piroplasmida</taxon>
        <taxon>Theileriidae</taxon>
        <taxon>Theileria</taxon>
    </lineage>
</organism>
<dbReference type="PANTHER" id="PTHR13097">
    <property type="entry name" value="TRANSCRIPTION INITIATION FACTOR IIE, ALPHA SUBUNIT"/>
    <property type="match status" value="1"/>
</dbReference>
<accession>L1LG67</accession>
<feature type="domain" description="Transcription initiation factor IIE subunit alpha N-terminal" evidence="2">
    <location>
        <begin position="42"/>
        <end position="199"/>
    </location>
</feature>
<dbReference type="eggNOG" id="ENOG502S9XS">
    <property type="taxonomic scope" value="Eukaryota"/>
</dbReference>
<gene>
    <name evidence="3" type="ORF">BEWA_043920</name>
</gene>
<dbReference type="EMBL" id="ACOU01000002">
    <property type="protein sequence ID" value="EKX74351.1"/>
    <property type="molecule type" value="Genomic_DNA"/>
</dbReference>
<dbReference type="SMART" id="SM00531">
    <property type="entry name" value="TFIIE"/>
    <property type="match status" value="1"/>
</dbReference>